<protein>
    <submittedName>
        <fullName evidence="4">Glutathione S-transferase</fullName>
    </submittedName>
</protein>
<dbReference type="Pfam" id="PF02798">
    <property type="entry name" value="GST_N"/>
    <property type="match status" value="1"/>
</dbReference>
<reference evidence="4" key="2">
    <citation type="submission" date="2020-09" db="EMBL/GenBank/DDBJ databases">
        <authorList>
            <person name="Sun Q."/>
            <person name="Sedlacek I."/>
        </authorList>
    </citation>
    <scope>NUCLEOTIDE SEQUENCE</scope>
    <source>
        <strain evidence="4">CCM 7897</strain>
    </source>
</reference>
<keyword evidence="5" id="KW-1185">Reference proteome</keyword>
<dbReference type="SFLD" id="SFLDG00358">
    <property type="entry name" value="Main_(cytGST)"/>
    <property type="match status" value="1"/>
</dbReference>
<dbReference type="SUPFAM" id="SSF47616">
    <property type="entry name" value="GST C-terminal domain-like"/>
    <property type="match status" value="1"/>
</dbReference>
<gene>
    <name evidence="4" type="ORF">GCM10007301_26990</name>
</gene>
<dbReference type="SUPFAM" id="SSF52833">
    <property type="entry name" value="Thioredoxin-like"/>
    <property type="match status" value="1"/>
</dbReference>
<dbReference type="Pfam" id="PF00043">
    <property type="entry name" value="GST_C"/>
    <property type="match status" value="1"/>
</dbReference>
<feature type="domain" description="GST C-terminal" evidence="3">
    <location>
        <begin position="85"/>
        <end position="202"/>
    </location>
</feature>
<sequence length="203" mass="22108">MKLFWAPHSRAFRSLWLVEETGAPYDLVQVDLAEGAPEGSALRAVNPMGKVPALEDRGVPMAESGAIALYVADRFPEAGLAPAVGDHDRATFLHWLFFAATCIEPALLQKMKGIELSPMQAGWGSTETVLSVLEARLTAHPYIAGERFTAADTLLATDLRLFIDVFKVLEPRPAFTAYVARCATRPALLRALEIEAEYAPKVA</sequence>
<comment type="caution">
    <text evidence="4">The sequence shown here is derived from an EMBL/GenBank/DDBJ whole genome shotgun (WGS) entry which is preliminary data.</text>
</comment>
<dbReference type="CDD" id="cd03207">
    <property type="entry name" value="GST_C_8"/>
    <property type="match status" value="1"/>
</dbReference>
<dbReference type="Proteomes" id="UP000606044">
    <property type="component" value="Unassembled WGS sequence"/>
</dbReference>
<evidence type="ECO:0000259" key="3">
    <source>
        <dbReference type="PROSITE" id="PS50405"/>
    </source>
</evidence>
<dbReference type="CDD" id="cd03046">
    <property type="entry name" value="GST_N_GTT1_like"/>
    <property type="match status" value="1"/>
</dbReference>
<dbReference type="InterPro" id="IPR036282">
    <property type="entry name" value="Glutathione-S-Trfase_C_sf"/>
</dbReference>
<name>A0A917C046_9HYPH</name>
<dbReference type="PROSITE" id="PS50404">
    <property type="entry name" value="GST_NTER"/>
    <property type="match status" value="1"/>
</dbReference>
<accession>A0A917C046</accession>
<dbReference type="AlphaFoldDB" id="A0A917C046"/>
<proteinExistence type="inferred from homology"/>
<dbReference type="PROSITE" id="PS50405">
    <property type="entry name" value="GST_CTER"/>
    <property type="match status" value="1"/>
</dbReference>
<evidence type="ECO:0000313" key="5">
    <source>
        <dbReference type="Proteomes" id="UP000606044"/>
    </source>
</evidence>
<dbReference type="RefSeq" id="WP_244644372.1">
    <property type="nucleotide sequence ID" value="NZ_BMCT01000003.1"/>
</dbReference>
<dbReference type="Gene3D" id="3.40.30.10">
    <property type="entry name" value="Glutaredoxin"/>
    <property type="match status" value="1"/>
</dbReference>
<dbReference type="InterPro" id="IPR036249">
    <property type="entry name" value="Thioredoxin-like_sf"/>
</dbReference>
<organism evidence="4 5">
    <name type="scientific">Azorhizobium oxalatiphilum</name>
    <dbReference type="NCBI Taxonomy" id="980631"/>
    <lineage>
        <taxon>Bacteria</taxon>
        <taxon>Pseudomonadati</taxon>
        <taxon>Pseudomonadota</taxon>
        <taxon>Alphaproteobacteria</taxon>
        <taxon>Hyphomicrobiales</taxon>
        <taxon>Xanthobacteraceae</taxon>
        <taxon>Azorhizobium</taxon>
    </lineage>
</organism>
<dbReference type="SFLD" id="SFLDG01150">
    <property type="entry name" value="Main.1:_Beta-like"/>
    <property type="match status" value="1"/>
</dbReference>
<dbReference type="InterPro" id="IPR040079">
    <property type="entry name" value="Glutathione_S-Trfase"/>
</dbReference>
<dbReference type="InterPro" id="IPR004046">
    <property type="entry name" value="GST_C"/>
</dbReference>
<dbReference type="SFLD" id="SFLDS00019">
    <property type="entry name" value="Glutathione_Transferase_(cytos"/>
    <property type="match status" value="1"/>
</dbReference>
<evidence type="ECO:0000256" key="1">
    <source>
        <dbReference type="RuleBase" id="RU003494"/>
    </source>
</evidence>
<feature type="domain" description="GST N-terminal" evidence="2">
    <location>
        <begin position="1"/>
        <end position="79"/>
    </location>
</feature>
<comment type="similarity">
    <text evidence="1">Belongs to the GST superfamily.</text>
</comment>
<dbReference type="PANTHER" id="PTHR44051">
    <property type="entry name" value="GLUTATHIONE S-TRANSFERASE-RELATED"/>
    <property type="match status" value="1"/>
</dbReference>
<dbReference type="Gene3D" id="1.20.1050.10">
    <property type="match status" value="1"/>
</dbReference>
<evidence type="ECO:0000313" key="4">
    <source>
        <dbReference type="EMBL" id="GGF65897.1"/>
    </source>
</evidence>
<reference evidence="4" key="1">
    <citation type="journal article" date="2014" name="Int. J. Syst. Evol. Microbiol.">
        <title>Complete genome sequence of Corynebacterium casei LMG S-19264T (=DSM 44701T), isolated from a smear-ripened cheese.</title>
        <authorList>
            <consortium name="US DOE Joint Genome Institute (JGI-PGF)"/>
            <person name="Walter F."/>
            <person name="Albersmeier A."/>
            <person name="Kalinowski J."/>
            <person name="Ruckert C."/>
        </authorList>
    </citation>
    <scope>NUCLEOTIDE SEQUENCE</scope>
    <source>
        <strain evidence="4">CCM 7897</strain>
    </source>
</reference>
<dbReference type="EMBL" id="BMCT01000003">
    <property type="protein sequence ID" value="GGF65897.1"/>
    <property type="molecule type" value="Genomic_DNA"/>
</dbReference>
<dbReference type="InterPro" id="IPR010987">
    <property type="entry name" value="Glutathione-S-Trfase_C-like"/>
</dbReference>
<evidence type="ECO:0000259" key="2">
    <source>
        <dbReference type="PROSITE" id="PS50404"/>
    </source>
</evidence>
<dbReference type="InterPro" id="IPR004045">
    <property type="entry name" value="Glutathione_S-Trfase_N"/>
</dbReference>
<dbReference type="PANTHER" id="PTHR44051:SF8">
    <property type="entry name" value="GLUTATHIONE S-TRANSFERASE GSTA"/>
    <property type="match status" value="1"/>
</dbReference>